<dbReference type="InterPro" id="IPR002505">
    <property type="entry name" value="PTA_PTB"/>
</dbReference>
<gene>
    <name evidence="5" type="ORF">HPS56_01345</name>
</gene>
<dbReference type="Gene3D" id="3.40.718.10">
    <property type="entry name" value="Isopropylmalate Dehydrogenase"/>
    <property type="match status" value="1"/>
</dbReference>
<evidence type="ECO:0000256" key="1">
    <source>
        <dbReference type="ARBA" id="ARBA00005656"/>
    </source>
</evidence>
<evidence type="ECO:0000256" key="2">
    <source>
        <dbReference type="ARBA" id="ARBA00022679"/>
    </source>
</evidence>
<dbReference type="SUPFAM" id="SSF53659">
    <property type="entry name" value="Isocitrate/Isopropylmalate dehydrogenase-like"/>
    <property type="match status" value="1"/>
</dbReference>
<feature type="domain" description="Phosphate acetyl/butaryl transferase" evidence="4">
    <location>
        <begin position="81"/>
        <end position="298"/>
    </location>
</feature>
<dbReference type="InterPro" id="IPR050500">
    <property type="entry name" value="Phos_Acetyltrans/Butyryltrans"/>
</dbReference>
<reference evidence="5 6" key="1">
    <citation type="submission" date="2020-05" db="EMBL/GenBank/DDBJ databases">
        <title>Distinct polysaccharide utilization as determinants for interspecies competition between intestinal Prevotella spp.</title>
        <authorList>
            <person name="Galvez E.J.C."/>
            <person name="Iljazovic A."/>
            <person name="Strowig T."/>
        </authorList>
    </citation>
    <scope>NUCLEOTIDE SEQUENCE [LARGE SCALE GENOMIC DNA]</scope>
    <source>
        <strain evidence="5 6">PMUR</strain>
    </source>
</reference>
<protein>
    <submittedName>
        <fullName evidence="5">Phosphate butyryltransferase</fullName>
    </submittedName>
</protein>
<dbReference type="RefSeq" id="WP_172272681.1">
    <property type="nucleotide sequence ID" value="NZ_CASGMU010000001.1"/>
</dbReference>
<dbReference type="PANTHER" id="PTHR43356">
    <property type="entry name" value="PHOSPHATE ACETYLTRANSFERASE"/>
    <property type="match status" value="1"/>
</dbReference>
<dbReference type="InterPro" id="IPR012147">
    <property type="entry name" value="P_Ac_Bu_trans"/>
</dbReference>
<evidence type="ECO:0000259" key="4">
    <source>
        <dbReference type="Pfam" id="PF01515"/>
    </source>
</evidence>
<comment type="caution">
    <text evidence="5">The sequence shown here is derived from an EMBL/GenBank/DDBJ whole genome shotgun (WGS) entry which is preliminary data.</text>
</comment>
<dbReference type="Pfam" id="PF01515">
    <property type="entry name" value="PTA_PTB"/>
    <property type="match status" value="1"/>
</dbReference>
<organism evidence="5 6">
    <name type="scientific">Xylanibacter muris</name>
    <dbReference type="NCBI Taxonomy" id="2736290"/>
    <lineage>
        <taxon>Bacteria</taxon>
        <taxon>Pseudomonadati</taxon>
        <taxon>Bacteroidota</taxon>
        <taxon>Bacteroidia</taxon>
        <taxon>Bacteroidales</taxon>
        <taxon>Prevotellaceae</taxon>
        <taxon>Xylanibacter</taxon>
    </lineage>
</organism>
<comment type="similarity">
    <text evidence="1">Belongs to the phosphate acetyltransferase and butyryltransferase family.</text>
</comment>
<sequence length="300" mass="32119">MTPIKDFNDLINHLRLLPQRKRVALVCPDDSHTDYVITRVIAEGLADLLLVAGGKCSSVAVELAKDYPDRVALVVEPNADSAARRAVAAVRAGNADVLMKGTINTDNLLRAVLDKECGLLEKGCVLSHISVAQIPGYGRLILFSDAAVIPRPTEEQFEAIVGYGTDVCRRIGIEQPKVALIHCTEKVNEKFPHTLYYDSLKRKAAAGLWGDILMGGPMDVKTACDAESGELKGIVTPVTGCADMMVFPNIESGNVFYKAVSLFARAEMAGMLCGTVAPVVVASRADTGDSKLYSLALACL</sequence>
<keyword evidence="3" id="KW-0012">Acyltransferase</keyword>
<evidence type="ECO:0000313" key="5">
    <source>
        <dbReference type="EMBL" id="NPD91018.1"/>
    </source>
</evidence>
<evidence type="ECO:0000313" key="6">
    <source>
        <dbReference type="Proteomes" id="UP000714420"/>
    </source>
</evidence>
<dbReference type="Proteomes" id="UP000714420">
    <property type="component" value="Unassembled WGS sequence"/>
</dbReference>
<keyword evidence="2" id="KW-0808">Transferase</keyword>
<keyword evidence="6" id="KW-1185">Reference proteome</keyword>
<evidence type="ECO:0000256" key="3">
    <source>
        <dbReference type="ARBA" id="ARBA00023315"/>
    </source>
</evidence>
<dbReference type="PANTHER" id="PTHR43356:SF2">
    <property type="entry name" value="PHOSPHATE ACETYLTRANSFERASE"/>
    <property type="match status" value="1"/>
</dbReference>
<name>A0ABX2AJN4_9BACT</name>
<dbReference type="EMBL" id="JABKKF010000001">
    <property type="protein sequence ID" value="NPD91018.1"/>
    <property type="molecule type" value="Genomic_DNA"/>
</dbReference>
<dbReference type="PIRSF" id="PIRSF000428">
    <property type="entry name" value="P_Ac_trans"/>
    <property type="match status" value="1"/>
</dbReference>
<accession>A0ABX2AJN4</accession>
<proteinExistence type="inferred from homology"/>